<evidence type="ECO:0000256" key="9">
    <source>
        <dbReference type="ARBA" id="ARBA00023163"/>
    </source>
</evidence>
<evidence type="ECO:0000256" key="1">
    <source>
        <dbReference type="ARBA" id="ARBA00004496"/>
    </source>
</evidence>
<dbReference type="InterPro" id="IPR036388">
    <property type="entry name" value="WH-like_DNA-bd_sf"/>
</dbReference>
<dbReference type="GO" id="GO:0046914">
    <property type="term" value="F:transition metal ion binding"/>
    <property type="evidence" value="ECO:0007669"/>
    <property type="project" value="InterPro"/>
</dbReference>
<dbReference type="EMBL" id="CP069389">
    <property type="protein sequence ID" value="QRN91678.1"/>
    <property type="molecule type" value="Genomic_DNA"/>
</dbReference>
<evidence type="ECO:0000259" key="12">
    <source>
        <dbReference type="PROSITE" id="PS50944"/>
    </source>
</evidence>
<dbReference type="SUPFAM" id="SSF46785">
    <property type="entry name" value="Winged helix' DNA-binding domain"/>
    <property type="match status" value="1"/>
</dbReference>
<keyword evidence="6" id="KW-0805">Transcription regulation</keyword>
<dbReference type="Proteomes" id="UP000274792">
    <property type="component" value="Unassembled WGS sequence"/>
</dbReference>
<dbReference type="AlphaFoldDB" id="A0A657XJ45"/>
<dbReference type="PANTHER" id="PTHR33238">
    <property type="entry name" value="IRON (METAL) DEPENDENT REPRESSOR, DTXR FAMILY"/>
    <property type="match status" value="1"/>
</dbReference>
<evidence type="ECO:0000313" key="16">
    <source>
        <dbReference type="EMBL" id="RTX70571.1"/>
    </source>
</evidence>
<keyword evidence="9" id="KW-0804">Transcription</keyword>
<reference evidence="16 17" key="1">
    <citation type="submission" date="2018-10" db="EMBL/GenBank/DDBJ databases">
        <title>A collection Staphylococci species genome sequencing.</title>
        <authorList>
            <person name="Cole K."/>
        </authorList>
    </citation>
    <scope>NUCLEOTIDE SEQUENCE [LARGE SCALE GENOMIC DNA]</scope>
    <source>
        <strain evidence="16">CCUG 37923</strain>
        <strain evidence="17">NCTC 12218</strain>
    </source>
</reference>
<dbReference type="EMBL" id="RXWV01000092">
    <property type="protein sequence ID" value="RTX70571.1"/>
    <property type="molecule type" value="Genomic_DNA"/>
</dbReference>
<evidence type="ECO:0000256" key="7">
    <source>
        <dbReference type="ARBA" id="ARBA00023125"/>
    </source>
</evidence>
<reference evidence="13" key="3">
    <citation type="submission" date="2022-07" db="EMBL/GenBank/DDBJ databases">
        <title>Bacterial species isolated from the porcine tonsil microbiota.</title>
        <authorList>
            <person name="Oliveira I.M.F."/>
        </authorList>
    </citation>
    <scope>NUCLEOTIDE SEQUENCE</scope>
    <source>
        <strain evidence="13">8QC2O2</strain>
    </source>
</reference>
<reference evidence="15" key="2">
    <citation type="submission" date="2021-02" db="EMBL/GenBank/DDBJ databases">
        <title>cfr and optrA-positive Staphylococcus spp.</title>
        <authorList>
            <person name="Chen L."/>
        </authorList>
    </citation>
    <scope>NUCLEOTIDE SEQUENCE</scope>
    <source>
        <strain evidence="15">GDQ20D70P</strain>
    </source>
</reference>
<organism evidence="16 17">
    <name type="scientific">Mammaliicoccus sciuri</name>
    <name type="common">Staphylococcus sciuri</name>
    <dbReference type="NCBI Taxonomy" id="1296"/>
    <lineage>
        <taxon>Bacteria</taxon>
        <taxon>Bacillati</taxon>
        <taxon>Bacillota</taxon>
        <taxon>Bacilli</taxon>
        <taxon>Bacillales</taxon>
        <taxon>Staphylococcaceae</taxon>
        <taxon>Mammaliicoccus</taxon>
    </lineage>
</organism>
<dbReference type="InterPro" id="IPR036421">
    <property type="entry name" value="Fe_dep_repressor_sf"/>
</dbReference>
<dbReference type="Proteomes" id="UP001176210">
    <property type="component" value="Unassembled WGS sequence"/>
</dbReference>
<dbReference type="SUPFAM" id="SSF47979">
    <property type="entry name" value="Iron-dependent repressor protein, dimerization domain"/>
    <property type="match status" value="1"/>
</dbReference>
<dbReference type="Gene3D" id="1.10.10.10">
    <property type="entry name" value="Winged helix-like DNA-binding domain superfamily/Winged helix DNA-binding domain"/>
    <property type="match status" value="1"/>
</dbReference>
<name>A0A657XJ45_MAMSC</name>
<dbReference type="Pfam" id="PF02742">
    <property type="entry name" value="Fe_dep_repr_C"/>
    <property type="match status" value="1"/>
</dbReference>
<dbReference type="InterPro" id="IPR036390">
    <property type="entry name" value="WH_DNA-bd_sf"/>
</dbReference>
<dbReference type="PANTHER" id="PTHR33238:SF11">
    <property type="entry name" value="TRANSCRIPTIONAL REGULATOR MNTR"/>
    <property type="match status" value="1"/>
</dbReference>
<dbReference type="InterPro" id="IPR038157">
    <property type="entry name" value="FeoA_core_dom"/>
</dbReference>
<dbReference type="PROSITE" id="PS50944">
    <property type="entry name" value="HTH_DTXR"/>
    <property type="match status" value="1"/>
</dbReference>
<keyword evidence="4" id="KW-0963">Cytoplasm</keyword>
<dbReference type="EMBL" id="JANILD010000008">
    <property type="protein sequence ID" value="MCQ9304875.1"/>
    <property type="molecule type" value="Genomic_DNA"/>
</dbReference>
<dbReference type="InterPro" id="IPR001367">
    <property type="entry name" value="Fe_dep_repressor"/>
</dbReference>
<protein>
    <recommendedName>
        <fullName evidence="11">Manganese transport regulator</fullName>
    </recommendedName>
</protein>
<reference evidence="14" key="5">
    <citation type="journal article" date="2023" name="Vet. Microbiol.">
        <title>Emergence of livestock-associated Mammaliicoccus sciuri ST71 co-harbouring mecA and mecC genes in Brazil.</title>
        <authorList>
            <person name="de Moura G.S."/>
            <person name="de Carvalho E."/>
            <person name="Ramos Sanchez E.M."/>
            <person name="Sellera F.P."/>
            <person name="Marques M.F.S."/>
            <person name="Heinemann M.B."/>
            <person name="De Vliegher S."/>
            <person name="Souza F.N."/>
            <person name="Mota R.A."/>
        </authorList>
    </citation>
    <scope>NUCLEOTIDE SEQUENCE</scope>
    <source>
        <strain evidence="14">BR656</strain>
    </source>
</reference>
<evidence type="ECO:0000313" key="14">
    <source>
        <dbReference type="EMBL" id="MDL0117796.1"/>
    </source>
</evidence>
<dbReference type="Proteomes" id="UP000640299">
    <property type="component" value="Chromosome"/>
</dbReference>
<evidence type="ECO:0000313" key="15">
    <source>
        <dbReference type="EMBL" id="QRN91678.1"/>
    </source>
</evidence>
<reference evidence="14" key="4">
    <citation type="submission" date="2022-09" db="EMBL/GenBank/DDBJ databases">
        <authorList>
            <person name="De Moura G.S."/>
            <person name="Carvalho E."/>
            <person name="Ramos Sanchez E.M."/>
            <person name="Sellera F.P."/>
            <person name="Marques M.F.S."/>
            <person name="Heinemann M.B."/>
            <person name="De Vliegher S."/>
            <person name="Souza F.N."/>
            <person name="Mota R.A."/>
        </authorList>
    </citation>
    <scope>NUCLEOTIDE SEQUENCE</scope>
    <source>
        <strain evidence="14">BR656</strain>
    </source>
</reference>
<evidence type="ECO:0000256" key="4">
    <source>
        <dbReference type="ARBA" id="ARBA00022490"/>
    </source>
</evidence>
<keyword evidence="7" id="KW-0238">DNA-binding</keyword>
<evidence type="ECO:0000256" key="6">
    <source>
        <dbReference type="ARBA" id="ARBA00023015"/>
    </source>
</evidence>
<comment type="subcellular location">
    <subcellularLocation>
        <location evidence="1">Cytoplasm</location>
    </subcellularLocation>
</comment>
<dbReference type="RefSeq" id="WP_025905995.1">
    <property type="nucleotide sequence ID" value="NZ_CP064868.1"/>
</dbReference>
<feature type="domain" description="HTH dtxR-type" evidence="12">
    <location>
        <begin position="2"/>
        <end position="63"/>
    </location>
</feature>
<gene>
    <name evidence="16" type="ORF">CD117_13510</name>
    <name evidence="15" type="ORF">JRU67_02335</name>
    <name evidence="13" type="ORF">NQ032_14795</name>
    <name evidence="14" type="ORF">OWO77_12570</name>
</gene>
<keyword evidence="10" id="KW-0464">Manganese</keyword>
<dbReference type="InterPro" id="IPR022687">
    <property type="entry name" value="HTH_DTXR"/>
</dbReference>
<dbReference type="Proteomes" id="UP001204068">
    <property type="component" value="Unassembled WGS sequence"/>
</dbReference>
<dbReference type="SMART" id="SM00529">
    <property type="entry name" value="HTH_DTXR"/>
    <property type="match status" value="1"/>
</dbReference>
<evidence type="ECO:0000256" key="3">
    <source>
        <dbReference type="ARBA" id="ARBA00011738"/>
    </source>
</evidence>
<dbReference type="EMBL" id="JAPNQM010000008">
    <property type="protein sequence ID" value="MDL0117796.1"/>
    <property type="molecule type" value="Genomic_DNA"/>
</dbReference>
<dbReference type="GO" id="GO:0046983">
    <property type="term" value="F:protein dimerization activity"/>
    <property type="evidence" value="ECO:0007669"/>
    <property type="project" value="InterPro"/>
</dbReference>
<evidence type="ECO:0000256" key="2">
    <source>
        <dbReference type="ARBA" id="ARBA00007871"/>
    </source>
</evidence>
<dbReference type="Pfam" id="PF01325">
    <property type="entry name" value="Fe_dep_repress"/>
    <property type="match status" value="1"/>
</dbReference>
<dbReference type="GO" id="GO:0005737">
    <property type="term" value="C:cytoplasm"/>
    <property type="evidence" value="ECO:0007669"/>
    <property type="project" value="UniProtKB-SubCell"/>
</dbReference>
<evidence type="ECO:0000256" key="8">
    <source>
        <dbReference type="ARBA" id="ARBA00023159"/>
    </source>
</evidence>
<sequence length="216" mass="25115">MLTEEQEDYLKAIFGLNGTTDYVSNKNLAQDLNIKPSSVSEMMLRLKKDDYVDIRPYKGVKLTQKGLDHTTNIIKRHRLIERFLIEELEYTWDEVHEEAEILEHRVSDRFIDKIDKLMGYPTTCPHGGIIPRENQIEEIYNTSLNEFEIGDDVEIKRVMDYVNLLDYLSNQELHIGDVVTISNKDSLNQLIELKLKDKTIMISETNASYLFGIKTA</sequence>
<evidence type="ECO:0000256" key="5">
    <source>
        <dbReference type="ARBA" id="ARBA00022491"/>
    </source>
</evidence>
<evidence type="ECO:0000256" key="10">
    <source>
        <dbReference type="ARBA" id="ARBA00023211"/>
    </source>
</evidence>
<accession>A0A657XJ45</accession>
<evidence type="ECO:0000256" key="11">
    <source>
        <dbReference type="ARBA" id="ARBA00032593"/>
    </source>
</evidence>
<dbReference type="InterPro" id="IPR007167">
    <property type="entry name" value="Fe-transptr_FeoA-like"/>
</dbReference>
<accession>A0A6M2AN50</accession>
<evidence type="ECO:0000313" key="18">
    <source>
        <dbReference type="Proteomes" id="UP001176210"/>
    </source>
</evidence>
<dbReference type="Pfam" id="PF04023">
    <property type="entry name" value="FeoA"/>
    <property type="match status" value="1"/>
</dbReference>
<keyword evidence="8" id="KW-0010">Activator</keyword>
<comment type="similarity">
    <text evidence="2">Belongs to the DtxR/MntR family.</text>
</comment>
<evidence type="ECO:0000313" key="17">
    <source>
        <dbReference type="Proteomes" id="UP000274792"/>
    </source>
</evidence>
<dbReference type="GO" id="GO:0003677">
    <property type="term" value="F:DNA binding"/>
    <property type="evidence" value="ECO:0007669"/>
    <property type="project" value="UniProtKB-KW"/>
</dbReference>
<comment type="subunit">
    <text evidence="3">Homodimer.</text>
</comment>
<keyword evidence="5" id="KW-0678">Repressor</keyword>
<proteinExistence type="inferred from homology"/>
<keyword evidence="18" id="KW-1185">Reference proteome</keyword>
<evidence type="ECO:0000313" key="13">
    <source>
        <dbReference type="EMBL" id="MCQ9304875.1"/>
    </source>
</evidence>
<dbReference type="InterPro" id="IPR050536">
    <property type="entry name" value="DtxR_MntR_Metal-Reg"/>
</dbReference>
<dbReference type="InterPro" id="IPR022689">
    <property type="entry name" value="Iron_dep_repressor"/>
</dbReference>
<dbReference type="Gene3D" id="2.30.30.90">
    <property type="match status" value="1"/>
</dbReference>
<dbReference type="GO" id="GO:0003700">
    <property type="term" value="F:DNA-binding transcription factor activity"/>
    <property type="evidence" value="ECO:0007669"/>
    <property type="project" value="InterPro"/>
</dbReference>